<evidence type="ECO:0000256" key="1">
    <source>
        <dbReference type="SAM" id="Phobius"/>
    </source>
</evidence>
<evidence type="ECO:0000313" key="2">
    <source>
        <dbReference type="EMBL" id="OKL63975.1"/>
    </source>
</evidence>
<feature type="transmembrane region" description="Helical" evidence="1">
    <location>
        <begin position="67"/>
        <end position="86"/>
    </location>
</feature>
<dbReference type="EMBL" id="LFMY01000001">
    <property type="protein sequence ID" value="OKL63975.1"/>
    <property type="molecule type" value="Genomic_DNA"/>
</dbReference>
<dbReference type="PANTHER" id="PTHR37488">
    <property type="entry name" value="DUF1275 DOMAIN-CONTAINING PROTEIN"/>
    <property type="match status" value="1"/>
</dbReference>
<dbReference type="Pfam" id="PF06912">
    <property type="entry name" value="DUF1275"/>
    <property type="match status" value="1"/>
</dbReference>
<sequence>MVDVSKNEAMLPYWKNKITTQHADILLLACCFSSGLLDSSVFDGEFYLALCCVAARQDQKQKLRQMYTVYGTFVAMQTGNTIFVGLGTSNQDTQPYAWARSITSIVCFALGALFFARIGSILGPKARLSLIGSFFVQASLILITAALLQAGVVSQAAPTFGEPLNWDNEVPIVLLAFQSAGQIVASRALGFNEVPTVVITSLLCDLMSDPSLFKLQNVKRDRRVIAFLLTLVGAISGGWITKASGSLSVSLWVAAGIKYAIAFSWMVWRQDQV</sequence>
<keyword evidence="3" id="KW-1185">Reference proteome</keyword>
<organism evidence="2 3">
    <name type="scientific">Talaromyces atroroseus</name>
    <dbReference type="NCBI Taxonomy" id="1441469"/>
    <lineage>
        <taxon>Eukaryota</taxon>
        <taxon>Fungi</taxon>
        <taxon>Dikarya</taxon>
        <taxon>Ascomycota</taxon>
        <taxon>Pezizomycotina</taxon>
        <taxon>Eurotiomycetes</taxon>
        <taxon>Eurotiomycetidae</taxon>
        <taxon>Eurotiales</taxon>
        <taxon>Trichocomaceae</taxon>
        <taxon>Talaromyces</taxon>
        <taxon>Talaromyces sect. Trachyspermi</taxon>
    </lineage>
</organism>
<dbReference type="RefSeq" id="XP_020124096.1">
    <property type="nucleotide sequence ID" value="XM_020260655.1"/>
</dbReference>
<dbReference type="GeneID" id="31000563"/>
<evidence type="ECO:0000313" key="3">
    <source>
        <dbReference type="Proteomes" id="UP000214365"/>
    </source>
</evidence>
<feature type="transmembrane region" description="Helical" evidence="1">
    <location>
        <begin position="128"/>
        <end position="150"/>
    </location>
</feature>
<gene>
    <name evidence="2" type="ORF">UA08_00808</name>
</gene>
<keyword evidence="1" id="KW-0472">Membrane</keyword>
<comment type="caution">
    <text evidence="2">The sequence shown here is derived from an EMBL/GenBank/DDBJ whole genome shotgun (WGS) entry which is preliminary data.</text>
</comment>
<protein>
    <recommendedName>
        <fullName evidence="4">DUF1275 domain protein</fullName>
    </recommendedName>
</protein>
<feature type="transmembrane region" description="Helical" evidence="1">
    <location>
        <begin position="224"/>
        <end position="241"/>
    </location>
</feature>
<proteinExistence type="predicted"/>
<dbReference type="AlphaFoldDB" id="A0A225BAN1"/>
<dbReference type="PANTHER" id="PTHR37488:SF7">
    <property type="entry name" value="DUF1275 DOMAIN PROTEIN"/>
    <property type="match status" value="1"/>
</dbReference>
<dbReference type="InterPro" id="IPR010699">
    <property type="entry name" value="DUF1275"/>
</dbReference>
<dbReference type="Proteomes" id="UP000214365">
    <property type="component" value="Unassembled WGS sequence"/>
</dbReference>
<reference evidence="2 3" key="1">
    <citation type="submission" date="2015-06" db="EMBL/GenBank/DDBJ databases">
        <title>Talaromyces atroroseus IBT 11181 draft genome.</title>
        <authorList>
            <person name="Rasmussen K.B."/>
            <person name="Rasmussen S."/>
            <person name="Petersen B."/>
            <person name="Sicheritz-Ponten T."/>
            <person name="Mortensen U.H."/>
            <person name="Thrane U."/>
        </authorList>
    </citation>
    <scope>NUCLEOTIDE SEQUENCE [LARGE SCALE GENOMIC DNA]</scope>
    <source>
        <strain evidence="2 3">IBT 11181</strain>
    </source>
</reference>
<name>A0A225BAN1_TALAT</name>
<evidence type="ECO:0008006" key="4">
    <source>
        <dbReference type="Google" id="ProtNLM"/>
    </source>
</evidence>
<keyword evidence="1" id="KW-0812">Transmembrane</keyword>
<dbReference type="OrthoDB" id="5288586at2759"/>
<keyword evidence="1" id="KW-1133">Transmembrane helix</keyword>
<feature type="transmembrane region" description="Helical" evidence="1">
    <location>
        <begin position="247"/>
        <end position="268"/>
    </location>
</feature>
<feature type="transmembrane region" description="Helical" evidence="1">
    <location>
        <begin position="170"/>
        <end position="189"/>
    </location>
</feature>
<accession>A0A225BAN1</accession>
<feature type="transmembrane region" description="Helical" evidence="1">
    <location>
        <begin position="98"/>
        <end position="116"/>
    </location>
</feature>